<keyword evidence="2" id="KW-1003">Cell membrane</keyword>
<keyword evidence="4 7" id="KW-1133">Transmembrane helix</keyword>
<proteinExistence type="predicted"/>
<feature type="region of interest" description="Disordered" evidence="6">
    <location>
        <begin position="1"/>
        <end position="20"/>
    </location>
</feature>
<keyword evidence="3 7" id="KW-0812">Transmembrane</keyword>
<evidence type="ECO:0000256" key="2">
    <source>
        <dbReference type="ARBA" id="ARBA00022475"/>
    </source>
</evidence>
<feature type="transmembrane region" description="Helical" evidence="7">
    <location>
        <begin position="27"/>
        <end position="44"/>
    </location>
</feature>
<feature type="transmembrane region" description="Helical" evidence="7">
    <location>
        <begin position="262"/>
        <end position="284"/>
    </location>
</feature>
<gene>
    <name evidence="8" type="ORF">LP52_03025</name>
</gene>
<dbReference type="PANTHER" id="PTHR43370:SF1">
    <property type="entry name" value="GUANOSINE ABC TRANSPORTER PERMEASE PROTEIN NUPQ"/>
    <property type="match status" value="1"/>
</dbReference>
<name>A0A0C2JF50_9ACTN</name>
<evidence type="ECO:0000313" key="8">
    <source>
        <dbReference type="EMBL" id="KIH99961.1"/>
    </source>
</evidence>
<evidence type="ECO:0000256" key="6">
    <source>
        <dbReference type="SAM" id="MobiDB-lite"/>
    </source>
</evidence>
<feature type="transmembrane region" description="Helical" evidence="7">
    <location>
        <begin position="212"/>
        <end position="232"/>
    </location>
</feature>
<dbReference type="OrthoDB" id="9792579at2"/>
<keyword evidence="9" id="KW-1185">Reference proteome</keyword>
<dbReference type="GO" id="GO:0022857">
    <property type="term" value="F:transmembrane transporter activity"/>
    <property type="evidence" value="ECO:0007669"/>
    <property type="project" value="InterPro"/>
</dbReference>
<dbReference type="PANTHER" id="PTHR43370">
    <property type="entry name" value="SUGAR ABC TRANSPORTER INTEGRAL MEMBRANE PROTEIN-RELATED"/>
    <property type="match status" value="1"/>
</dbReference>
<evidence type="ECO:0000256" key="7">
    <source>
        <dbReference type="SAM" id="Phobius"/>
    </source>
</evidence>
<evidence type="ECO:0000256" key="3">
    <source>
        <dbReference type="ARBA" id="ARBA00022692"/>
    </source>
</evidence>
<feature type="transmembrane region" description="Helical" evidence="7">
    <location>
        <begin position="141"/>
        <end position="160"/>
    </location>
</feature>
<feature type="transmembrane region" description="Helical" evidence="7">
    <location>
        <begin position="430"/>
        <end position="448"/>
    </location>
</feature>
<dbReference type="CDD" id="cd06580">
    <property type="entry name" value="TM_PBP1_transp_TpRbsC_like"/>
    <property type="match status" value="1"/>
</dbReference>
<feature type="transmembrane region" description="Helical" evidence="7">
    <location>
        <begin position="108"/>
        <end position="134"/>
    </location>
</feature>
<evidence type="ECO:0000313" key="9">
    <source>
        <dbReference type="Proteomes" id="UP000031675"/>
    </source>
</evidence>
<dbReference type="Proteomes" id="UP000031675">
    <property type="component" value="Unassembled WGS sequence"/>
</dbReference>
<feature type="transmembrane region" description="Helical" evidence="7">
    <location>
        <begin position="454"/>
        <end position="472"/>
    </location>
</feature>
<accession>A0A0C2JF50</accession>
<feature type="transmembrane region" description="Helical" evidence="7">
    <location>
        <begin position="56"/>
        <end position="74"/>
    </location>
</feature>
<feature type="transmembrane region" description="Helical" evidence="7">
    <location>
        <begin position="397"/>
        <end position="418"/>
    </location>
</feature>
<dbReference type="GO" id="GO:0005886">
    <property type="term" value="C:plasma membrane"/>
    <property type="evidence" value="ECO:0007669"/>
    <property type="project" value="UniProtKB-SubCell"/>
</dbReference>
<dbReference type="AlphaFoldDB" id="A0A0C2JF50"/>
<sequence>MSQDLTVTDAPPPPTGARRGTRSRWRFVSIALAAFVALAGVRAITGQPMLTSPGTIQATLAFAVPIGLAGLGGVWAERAGIINIGLEGMMVLGTWFGAYFAFTFDNPWAGLVAGVLGGMAGGLIHAVATVTFGVDHIVSGVAINILAVGAMRYLSLLFFVDTPGGGAAQSPQLPEFPQVGLPFVAQMLAPVRDSGVFLLADTASLITGLTTGMSVMTLLAILLAPLTFAVLWHTPFGLRLRSCGENPDAAESLGVPVYAYKFTAVVFSGGFAGMGGVFLAMVASSVYQEGQTGGRGYIGLAAMIFGNWRPGGLAMGAGLFGFTDALQVRGGGGAVHALLLLIALALLVGAVARLAMAARRLRGTADFASVATVGGVFAAGTAIAAVGGAVAVTGGAVWWWAVAALGVAVGAVAAVRAVRARPAAAGSLPVPALAAAAAGVVVLVWYFATDSLPGQLVTYSPHIATLLVLALASQRLRPPANVGRQWRKGRA</sequence>
<dbReference type="RefSeq" id="WP_040270588.1">
    <property type="nucleotide sequence ID" value="NZ_JROO01000006.1"/>
</dbReference>
<feature type="transmembrane region" description="Helical" evidence="7">
    <location>
        <begin position="367"/>
        <end position="391"/>
    </location>
</feature>
<dbReference type="InterPro" id="IPR001851">
    <property type="entry name" value="ABC_transp_permease"/>
</dbReference>
<dbReference type="Pfam" id="PF02653">
    <property type="entry name" value="BPD_transp_2"/>
    <property type="match status" value="1"/>
</dbReference>
<organism evidence="8 9">
    <name type="scientific">Streptomonospora alba</name>
    <dbReference type="NCBI Taxonomy" id="183763"/>
    <lineage>
        <taxon>Bacteria</taxon>
        <taxon>Bacillati</taxon>
        <taxon>Actinomycetota</taxon>
        <taxon>Actinomycetes</taxon>
        <taxon>Streptosporangiales</taxon>
        <taxon>Nocardiopsidaceae</taxon>
        <taxon>Streptomonospora</taxon>
    </lineage>
</organism>
<dbReference type="EMBL" id="JROO01000006">
    <property type="protein sequence ID" value="KIH99961.1"/>
    <property type="molecule type" value="Genomic_DNA"/>
</dbReference>
<keyword evidence="5 7" id="KW-0472">Membrane</keyword>
<feature type="transmembrane region" description="Helical" evidence="7">
    <location>
        <begin position="81"/>
        <end position="102"/>
    </location>
</feature>
<evidence type="ECO:0000256" key="5">
    <source>
        <dbReference type="ARBA" id="ARBA00023136"/>
    </source>
</evidence>
<reference evidence="9" key="1">
    <citation type="journal article" date="2015" name="Chem. Biol.">
        <title>Structure, bioactivity, and resistance mechanism of streptomonomicin, an unusual lasso Peptide from an understudied halophilic actinomycete.</title>
        <authorList>
            <person name="Metelev M."/>
            <person name="Tietz J.I."/>
            <person name="Melby J.O."/>
            <person name="Blair P.M."/>
            <person name="Zhu L."/>
            <person name="Livnat I."/>
            <person name="Severinov K."/>
            <person name="Mitchell D.A."/>
        </authorList>
    </citation>
    <scope>NUCLEOTIDE SEQUENCE [LARGE SCALE GENOMIC DNA]</scope>
    <source>
        <strain evidence="9">YIM 90003</strain>
    </source>
</reference>
<dbReference type="STRING" id="183763.LP52_03025"/>
<evidence type="ECO:0000256" key="4">
    <source>
        <dbReference type="ARBA" id="ARBA00022989"/>
    </source>
</evidence>
<comment type="caution">
    <text evidence="8">The sequence shown here is derived from an EMBL/GenBank/DDBJ whole genome shotgun (WGS) entry which is preliminary data.</text>
</comment>
<comment type="subcellular location">
    <subcellularLocation>
        <location evidence="1">Cell membrane</location>
        <topology evidence="1">Multi-pass membrane protein</topology>
    </subcellularLocation>
</comment>
<feature type="transmembrane region" description="Helical" evidence="7">
    <location>
        <begin position="334"/>
        <end position="355"/>
    </location>
</feature>
<evidence type="ECO:0000256" key="1">
    <source>
        <dbReference type="ARBA" id="ARBA00004651"/>
    </source>
</evidence>
<protein>
    <submittedName>
        <fullName evidence="8">ABC transporter permease</fullName>
    </submittedName>
</protein>